<evidence type="ECO:0000313" key="8">
    <source>
        <dbReference type="EMBL" id="PZT48934.1"/>
    </source>
</evidence>
<protein>
    <recommendedName>
        <fullName evidence="2 6">Imidazoleglycerol-phosphate dehydratase</fullName>
        <shortName evidence="6">IGPD</shortName>
        <ecNumber evidence="6 7">4.2.1.19</ecNumber>
    </recommendedName>
</protein>
<dbReference type="GO" id="GO:0004424">
    <property type="term" value="F:imidazoleglycerol-phosphate dehydratase activity"/>
    <property type="evidence" value="ECO:0007669"/>
    <property type="project" value="UniProtKB-UniRule"/>
</dbReference>
<dbReference type="InterPro" id="IPR020568">
    <property type="entry name" value="Ribosomal_Su5_D2-typ_SF"/>
</dbReference>
<evidence type="ECO:0000256" key="7">
    <source>
        <dbReference type="RuleBase" id="RU000599"/>
    </source>
</evidence>
<dbReference type="GO" id="GO:0000105">
    <property type="term" value="P:L-histidine biosynthetic process"/>
    <property type="evidence" value="ECO:0007669"/>
    <property type="project" value="UniProtKB-UniRule"/>
</dbReference>
<dbReference type="PROSITE" id="PS00954">
    <property type="entry name" value="IGP_DEHYDRATASE_1"/>
    <property type="match status" value="1"/>
</dbReference>
<evidence type="ECO:0000256" key="2">
    <source>
        <dbReference type="ARBA" id="ARBA00016664"/>
    </source>
</evidence>
<comment type="subcellular location">
    <subcellularLocation>
        <location evidence="6 7">Cytoplasm</location>
    </subcellularLocation>
</comment>
<name>A0A2W6MWQ1_9HELI</name>
<sequence length="191" mass="21199">MATLTRQTKETSIKATLEVYGKGISKIQTGIGFFDHMLGSLAKHALWNLELECKGDLHIDPHHSVEDCGIVLGCLLKENLYPISCVERFGNASIVMDEACVECDLDLSNRPFLVYEIPALEGKLGNFDCELAEEFFRALIFNAGISAHIIFKRGKNRHHIIEASFKAFAVAMRRACVINNAFNIPSTKGVL</sequence>
<evidence type="ECO:0000256" key="6">
    <source>
        <dbReference type="HAMAP-Rule" id="MF_00076"/>
    </source>
</evidence>
<dbReference type="OrthoDB" id="9790411at2"/>
<comment type="catalytic activity">
    <reaction evidence="6 7">
        <text>D-erythro-1-(imidazol-4-yl)glycerol 3-phosphate = 3-(imidazol-4-yl)-2-oxopropyl phosphate + H2O</text>
        <dbReference type="Rhea" id="RHEA:11040"/>
        <dbReference type="ChEBI" id="CHEBI:15377"/>
        <dbReference type="ChEBI" id="CHEBI:57766"/>
        <dbReference type="ChEBI" id="CHEBI:58278"/>
        <dbReference type="EC" id="4.2.1.19"/>
    </reaction>
</comment>
<keyword evidence="3 6" id="KW-0028">Amino-acid biosynthesis</keyword>
<dbReference type="FunFam" id="3.30.230.40:FF:000001">
    <property type="entry name" value="Imidazoleglycerol-phosphate dehydratase HisB"/>
    <property type="match status" value="1"/>
</dbReference>
<dbReference type="FunFam" id="3.30.230.40:FF:000003">
    <property type="entry name" value="Imidazoleglycerol-phosphate dehydratase HisB"/>
    <property type="match status" value="1"/>
</dbReference>
<evidence type="ECO:0000256" key="1">
    <source>
        <dbReference type="ARBA" id="ARBA00005047"/>
    </source>
</evidence>
<accession>A0A2W6MWQ1</accession>
<dbReference type="InterPro" id="IPR038494">
    <property type="entry name" value="IGPD_sf"/>
</dbReference>
<reference evidence="8 9" key="1">
    <citation type="submission" date="2017-03" db="EMBL/GenBank/DDBJ databases">
        <title>Genomic and clinical evidence uncovers the enterohepatic species Helicobacter valdiviensis as a potential human intestinal pathogen.</title>
        <authorList>
            <person name="Fresia P."/>
            <person name="Jara R."/>
            <person name="Sierra R."/>
            <person name="Ferres I."/>
            <person name="Greif G."/>
            <person name="Iraola G."/>
            <person name="Collado L."/>
        </authorList>
    </citation>
    <scope>NUCLEOTIDE SEQUENCE [LARGE SCALE GENOMIC DNA]</scope>
    <source>
        <strain evidence="8 9">WBE14</strain>
    </source>
</reference>
<dbReference type="PANTHER" id="PTHR23133:SF2">
    <property type="entry name" value="IMIDAZOLEGLYCEROL-PHOSPHATE DEHYDRATASE"/>
    <property type="match status" value="1"/>
</dbReference>
<keyword evidence="9" id="KW-1185">Reference proteome</keyword>
<evidence type="ECO:0000256" key="4">
    <source>
        <dbReference type="ARBA" id="ARBA00023102"/>
    </source>
</evidence>
<dbReference type="Pfam" id="PF00475">
    <property type="entry name" value="IGPD"/>
    <property type="match status" value="1"/>
</dbReference>
<dbReference type="Gene3D" id="3.30.230.40">
    <property type="entry name" value="Imidazole glycerol phosphate dehydratase, domain 1"/>
    <property type="match status" value="2"/>
</dbReference>
<evidence type="ECO:0000313" key="9">
    <source>
        <dbReference type="Proteomes" id="UP000249746"/>
    </source>
</evidence>
<dbReference type="RefSeq" id="WP_111228991.1">
    <property type="nucleotide sequence ID" value="NZ_NBIU01000002.1"/>
</dbReference>
<keyword evidence="6" id="KW-0963">Cytoplasm</keyword>
<gene>
    <name evidence="6 8" type="primary">hisB</name>
    <name evidence="8" type="ORF">B6S12_01160</name>
</gene>
<dbReference type="InterPro" id="IPR020565">
    <property type="entry name" value="ImidazoleglycerP_deHydtase_CS"/>
</dbReference>
<organism evidence="8 9">
    <name type="scientific">Helicobacter valdiviensis</name>
    <dbReference type="NCBI Taxonomy" id="1458358"/>
    <lineage>
        <taxon>Bacteria</taxon>
        <taxon>Pseudomonadati</taxon>
        <taxon>Campylobacterota</taxon>
        <taxon>Epsilonproteobacteria</taxon>
        <taxon>Campylobacterales</taxon>
        <taxon>Helicobacteraceae</taxon>
        <taxon>Helicobacter</taxon>
    </lineage>
</organism>
<comment type="similarity">
    <text evidence="6 7">Belongs to the imidazoleglycerol-phosphate dehydratase family.</text>
</comment>
<dbReference type="PROSITE" id="PS00955">
    <property type="entry name" value="IGP_DEHYDRATASE_2"/>
    <property type="match status" value="1"/>
</dbReference>
<dbReference type="Proteomes" id="UP000249746">
    <property type="component" value="Unassembled WGS sequence"/>
</dbReference>
<dbReference type="HAMAP" id="MF_00076">
    <property type="entry name" value="HisB"/>
    <property type="match status" value="1"/>
</dbReference>
<dbReference type="PANTHER" id="PTHR23133">
    <property type="entry name" value="IMIDAZOLEGLYCEROL-PHOSPHATE DEHYDRATASE HIS7"/>
    <property type="match status" value="1"/>
</dbReference>
<dbReference type="NCBIfam" id="NF002114">
    <property type="entry name" value="PRK00951.2-4"/>
    <property type="match status" value="1"/>
</dbReference>
<dbReference type="EMBL" id="NBIU01000002">
    <property type="protein sequence ID" value="PZT48934.1"/>
    <property type="molecule type" value="Genomic_DNA"/>
</dbReference>
<keyword evidence="5 6" id="KW-0456">Lyase</keyword>
<dbReference type="CDD" id="cd07914">
    <property type="entry name" value="IGPD"/>
    <property type="match status" value="1"/>
</dbReference>
<dbReference type="SUPFAM" id="SSF54211">
    <property type="entry name" value="Ribosomal protein S5 domain 2-like"/>
    <property type="match status" value="2"/>
</dbReference>
<evidence type="ECO:0000256" key="5">
    <source>
        <dbReference type="ARBA" id="ARBA00023239"/>
    </source>
</evidence>
<dbReference type="AlphaFoldDB" id="A0A2W6MWQ1"/>
<evidence type="ECO:0000256" key="3">
    <source>
        <dbReference type="ARBA" id="ARBA00022605"/>
    </source>
</evidence>
<comment type="pathway">
    <text evidence="1 6 7">Amino-acid biosynthesis; L-histidine biosynthesis; L-histidine from 5-phospho-alpha-D-ribose 1-diphosphate: step 6/9.</text>
</comment>
<proteinExistence type="inferred from homology"/>
<dbReference type="EC" id="4.2.1.19" evidence="6 7"/>
<comment type="caution">
    <text evidence="8">The sequence shown here is derived from an EMBL/GenBank/DDBJ whole genome shotgun (WGS) entry which is preliminary data.</text>
</comment>
<dbReference type="InterPro" id="IPR000807">
    <property type="entry name" value="ImidazoleglycerolP_deHydtase"/>
</dbReference>
<keyword evidence="4 6" id="KW-0368">Histidine biosynthesis</keyword>
<dbReference type="GO" id="GO:0005737">
    <property type="term" value="C:cytoplasm"/>
    <property type="evidence" value="ECO:0007669"/>
    <property type="project" value="UniProtKB-SubCell"/>
</dbReference>
<dbReference type="UniPathway" id="UPA00031">
    <property type="reaction ID" value="UER00011"/>
</dbReference>